<dbReference type="InterPro" id="IPR016032">
    <property type="entry name" value="Sig_transdc_resp-reg_C-effctor"/>
</dbReference>
<evidence type="ECO:0000259" key="4">
    <source>
        <dbReference type="PROSITE" id="PS50110"/>
    </source>
</evidence>
<dbReference type="RefSeq" id="WP_203770507.1">
    <property type="nucleotide sequence ID" value="NZ_BAAABO010000020.1"/>
</dbReference>
<dbReference type="SUPFAM" id="SSF46894">
    <property type="entry name" value="C-terminal effector domain of the bipartite response regulators"/>
    <property type="match status" value="1"/>
</dbReference>
<accession>A0ABQ3YAM6</accession>
<dbReference type="InterPro" id="IPR001789">
    <property type="entry name" value="Sig_transdc_resp-reg_receiver"/>
</dbReference>
<dbReference type="Proteomes" id="UP000609879">
    <property type="component" value="Unassembled WGS sequence"/>
</dbReference>
<dbReference type="PRINTS" id="PR00038">
    <property type="entry name" value="HTHLUXR"/>
</dbReference>
<dbReference type="SUPFAM" id="SSF52172">
    <property type="entry name" value="CheY-like"/>
    <property type="match status" value="1"/>
</dbReference>
<dbReference type="PROSITE" id="PS50043">
    <property type="entry name" value="HTH_LUXR_2"/>
    <property type="match status" value="1"/>
</dbReference>
<dbReference type="GO" id="GO:0003677">
    <property type="term" value="F:DNA binding"/>
    <property type="evidence" value="ECO:0007669"/>
    <property type="project" value="UniProtKB-KW"/>
</dbReference>
<dbReference type="PANTHER" id="PTHR43214:SF43">
    <property type="entry name" value="TWO-COMPONENT RESPONSE REGULATOR"/>
    <property type="match status" value="1"/>
</dbReference>
<keyword evidence="6" id="KW-1185">Reference proteome</keyword>
<dbReference type="EMBL" id="BOMI01000114">
    <property type="protein sequence ID" value="GID77022.1"/>
    <property type="molecule type" value="Genomic_DNA"/>
</dbReference>
<keyword evidence="1 5" id="KW-0238">DNA-binding</keyword>
<feature type="domain" description="Response regulatory" evidence="4">
    <location>
        <begin position="6"/>
        <end position="109"/>
    </location>
</feature>
<protein>
    <submittedName>
        <fullName evidence="5">DNA-binding response regulator</fullName>
    </submittedName>
</protein>
<reference evidence="5 6" key="1">
    <citation type="submission" date="2021-01" db="EMBL/GenBank/DDBJ databases">
        <title>Whole genome shotgun sequence of Actinoplanes deccanensis NBRC 13994.</title>
        <authorList>
            <person name="Komaki H."/>
            <person name="Tamura T."/>
        </authorList>
    </citation>
    <scope>NUCLEOTIDE SEQUENCE [LARGE SCALE GENOMIC DNA]</scope>
    <source>
        <strain evidence="5 6">NBRC 13994</strain>
    </source>
</reference>
<proteinExistence type="predicted"/>
<sequence>MNPIETVAVVAADPIVRAGLARMLSAAPGLAVRHELADLAALRGHRPSLVVLDLYDRPPAASWDELRVVALVRPQDPPDLTAALRGGAVALITRRSAAVDLVLAVEAVRRGGVYVTAELLAVLPGPATTAREPRLTDREAETLRWVAQGLTHSQIGRRMGLTESTVNTYVKRIRAKLHAGNKAELTRRAIELGFVTRSP</sequence>
<comment type="caution">
    <text evidence="5">The sequence shown here is derived from an EMBL/GenBank/DDBJ whole genome shotgun (WGS) entry which is preliminary data.</text>
</comment>
<dbReference type="Pfam" id="PF00196">
    <property type="entry name" value="GerE"/>
    <property type="match status" value="1"/>
</dbReference>
<dbReference type="InterPro" id="IPR039420">
    <property type="entry name" value="WalR-like"/>
</dbReference>
<evidence type="ECO:0000256" key="1">
    <source>
        <dbReference type="ARBA" id="ARBA00023125"/>
    </source>
</evidence>
<evidence type="ECO:0000313" key="6">
    <source>
        <dbReference type="Proteomes" id="UP000609879"/>
    </source>
</evidence>
<dbReference type="PANTHER" id="PTHR43214">
    <property type="entry name" value="TWO-COMPONENT RESPONSE REGULATOR"/>
    <property type="match status" value="1"/>
</dbReference>
<gene>
    <name evidence="5" type="ORF">Ade02nite_56630</name>
</gene>
<feature type="domain" description="HTH luxR-type" evidence="3">
    <location>
        <begin position="128"/>
        <end position="193"/>
    </location>
</feature>
<evidence type="ECO:0000259" key="3">
    <source>
        <dbReference type="PROSITE" id="PS50043"/>
    </source>
</evidence>
<evidence type="ECO:0000313" key="5">
    <source>
        <dbReference type="EMBL" id="GID77022.1"/>
    </source>
</evidence>
<dbReference type="SMART" id="SM00421">
    <property type="entry name" value="HTH_LUXR"/>
    <property type="match status" value="1"/>
</dbReference>
<dbReference type="Gene3D" id="3.40.50.2300">
    <property type="match status" value="1"/>
</dbReference>
<feature type="modified residue" description="4-aspartylphosphate" evidence="2">
    <location>
        <position position="53"/>
    </location>
</feature>
<dbReference type="InterPro" id="IPR000792">
    <property type="entry name" value="Tscrpt_reg_LuxR_C"/>
</dbReference>
<dbReference type="PROSITE" id="PS50110">
    <property type="entry name" value="RESPONSE_REGULATORY"/>
    <property type="match status" value="1"/>
</dbReference>
<name>A0ABQ3YAM6_9ACTN</name>
<keyword evidence="2" id="KW-0597">Phosphoprotein</keyword>
<organism evidence="5 6">
    <name type="scientific">Paractinoplanes deccanensis</name>
    <dbReference type="NCBI Taxonomy" id="113561"/>
    <lineage>
        <taxon>Bacteria</taxon>
        <taxon>Bacillati</taxon>
        <taxon>Actinomycetota</taxon>
        <taxon>Actinomycetes</taxon>
        <taxon>Micromonosporales</taxon>
        <taxon>Micromonosporaceae</taxon>
        <taxon>Paractinoplanes</taxon>
    </lineage>
</organism>
<dbReference type="CDD" id="cd06170">
    <property type="entry name" value="LuxR_C_like"/>
    <property type="match status" value="1"/>
</dbReference>
<dbReference type="InterPro" id="IPR011006">
    <property type="entry name" value="CheY-like_superfamily"/>
</dbReference>
<evidence type="ECO:0000256" key="2">
    <source>
        <dbReference type="PROSITE-ProRule" id="PRU00169"/>
    </source>
</evidence>